<keyword evidence="3" id="KW-1185">Reference proteome</keyword>
<reference evidence="3" key="1">
    <citation type="journal article" date="2019" name="Int. J. Syst. Evol. Microbiol.">
        <title>The Global Catalogue of Microorganisms (GCM) 10K type strain sequencing project: providing services to taxonomists for standard genome sequencing and annotation.</title>
        <authorList>
            <consortium name="The Broad Institute Genomics Platform"/>
            <consortium name="The Broad Institute Genome Sequencing Center for Infectious Disease"/>
            <person name="Wu L."/>
            <person name="Ma J."/>
        </authorList>
    </citation>
    <scope>NUCLEOTIDE SEQUENCE [LARGE SCALE GENOMIC DNA]</scope>
    <source>
        <strain evidence="3">JCM 17805</strain>
    </source>
</reference>
<proteinExistence type="predicted"/>
<dbReference type="Proteomes" id="UP001500604">
    <property type="component" value="Unassembled WGS sequence"/>
</dbReference>
<name>A0ABP8V0F6_9GAMM</name>
<evidence type="ECO:0000313" key="2">
    <source>
        <dbReference type="EMBL" id="GAA4649276.1"/>
    </source>
</evidence>
<dbReference type="PROSITE" id="PS51186">
    <property type="entry name" value="GNAT"/>
    <property type="match status" value="1"/>
</dbReference>
<evidence type="ECO:0000259" key="1">
    <source>
        <dbReference type="PROSITE" id="PS51186"/>
    </source>
</evidence>
<dbReference type="SUPFAM" id="SSF55729">
    <property type="entry name" value="Acyl-CoA N-acyltransferases (Nat)"/>
    <property type="match status" value="1"/>
</dbReference>
<dbReference type="InterPro" id="IPR000182">
    <property type="entry name" value="GNAT_dom"/>
</dbReference>
<dbReference type="Gene3D" id="3.40.630.30">
    <property type="match status" value="1"/>
</dbReference>
<protein>
    <recommendedName>
        <fullName evidence="1">N-acetyltransferase domain-containing protein</fullName>
    </recommendedName>
</protein>
<comment type="caution">
    <text evidence="2">The sequence shown here is derived from an EMBL/GenBank/DDBJ whole genome shotgun (WGS) entry which is preliminary data.</text>
</comment>
<feature type="domain" description="N-acetyltransferase" evidence="1">
    <location>
        <begin position="27"/>
        <end position="200"/>
    </location>
</feature>
<dbReference type="Pfam" id="PF00583">
    <property type="entry name" value="Acetyltransf_1"/>
    <property type="match status" value="1"/>
</dbReference>
<gene>
    <name evidence="2" type="ORF">GCM10023116_15500</name>
</gene>
<dbReference type="EMBL" id="BAABFL010000128">
    <property type="protein sequence ID" value="GAA4649276.1"/>
    <property type="molecule type" value="Genomic_DNA"/>
</dbReference>
<sequence>MTTNSSNKVKNLNEEQTVLAEYDLPSKKYRPVDPDNWQSIVQWHGFENSITDENTGSIYPEDFEDEHNKKMIRAYSKYFTRYFLIYQNKIAGIFAIPSYESISSGSRSLMVIEGLYILPEYRNMSFSKLILQDIYNLACSINMAGIRLQTEYQWKSAVNFYLHNGYWLLHWNDGLNFVRMKSLPDYKVVESDSWLKLYVQNDRSYFPLISVRNDGDCLHWIEHEWGEKNEDLRVTAETTLSLHLAIRGWPLVRAGEYKVTHGDCGGPEAFATQLAFWKTPMNEM</sequence>
<accession>A0ABP8V0F6</accession>
<evidence type="ECO:0000313" key="3">
    <source>
        <dbReference type="Proteomes" id="UP001500604"/>
    </source>
</evidence>
<dbReference type="InterPro" id="IPR016181">
    <property type="entry name" value="Acyl_CoA_acyltransferase"/>
</dbReference>
<organism evidence="2 3">
    <name type="scientific">Kistimonas scapharcae</name>
    <dbReference type="NCBI Taxonomy" id="1036133"/>
    <lineage>
        <taxon>Bacteria</taxon>
        <taxon>Pseudomonadati</taxon>
        <taxon>Pseudomonadota</taxon>
        <taxon>Gammaproteobacteria</taxon>
        <taxon>Oceanospirillales</taxon>
        <taxon>Endozoicomonadaceae</taxon>
        <taxon>Kistimonas</taxon>
    </lineage>
</organism>
<dbReference type="RefSeq" id="WP_345195066.1">
    <property type="nucleotide sequence ID" value="NZ_BAABFL010000128.1"/>
</dbReference>